<dbReference type="InterPro" id="IPR014987">
    <property type="entry name" value="UPF_YfcL"/>
</dbReference>
<reference evidence="1 2" key="1">
    <citation type="submission" date="2017-06" db="EMBL/GenBank/DDBJ databases">
        <title>Whole Genome Sequences of Colwellia marinimaniae MTCD1.</title>
        <authorList>
            <person name="Kusumoto H."/>
            <person name="Inoue M."/>
            <person name="Tanikawa K."/>
            <person name="Maeji H."/>
            <person name="Cameron J.H."/>
            <person name="Bartlett D.H."/>
        </authorList>
    </citation>
    <scope>NUCLEOTIDE SEQUENCE [LARGE SCALE GENOMIC DNA]</scope>
    <source>
        <strain evidence="1 2">MTCD1</strain>
    </source>
</reference>
<evidence type="ECO:0000313" key="1">
    <source>
        <dbReference type="EMBL" id="GAW96535.1"/>
    </source>
</evidence>
<dbReference type="EMBL" id="BDQM01000015">
    <property type="protein sequence ID" value="GAW96535.1"/>
    <property type="molecule type" value="Genomic_DNA"/>
</dbReference>
<keyword evidence="2" id="KW-1185">Reference proteome</keyword>
<evidence type="ECO:0008006" key="3">
    <source>
        <dbReference type="Google" id="ProtNLM"/>
    </source>
</evidence>
<proteinExistence type="predicted"/>
<gene>
    <name evidence="1" type="ORF">MTCD1_02153</name>
</gene>
<accession>A0ABQ0MVZ8</accession>
<name>A0ABQ0MVZ8_9GAMM</name>
<comment type="caution">
    <text evidence="1">The sequence shown here is derived from an EMBL/GenBank/DDBJ whole genome shotgun (WGS) entry which is preliminary data.</text>
</comment>
<sequence length="103" mass="11414">MSNNSKNSNIASNLLTSVADFYQYLDGLFDLDDTDSDTLFAGGYLRGLLSLVATKFGDESQVISSALIEEVNEKITQAKTELSPQDHAIVTNFWLESQQRFSL</sequence>
<protein>
    <recommendedName>
        <fullName evidence="3">YfcL protein</fullName>
    </recommendedName>
</protein>
<evidence type="ECO:0000313" key="2">
    <source>
        <dbReference type="Proteomes" id="UP000197068"/>
    </source>
</evidence>
<dbReference type="RefSeq" id="WP_057181773.1">
    <property type="nucleotide sequence ID" value="NZ_BDQM01000015.1"/>
</dbReference>
<dbReference type="Proteomes" id="UP000197068">
    <property type="component" value="Unassembled WGS sequence"/>
</dbReference>
<dbReference type="Pfam" id="PF08891">
    <property type="entry name" value="YfcL"/>
    <property type="match status" value="1"/>
</dbReference>
<organism evidence="1 2">
    <name type="scientific">Colwellia marinimaniae</name>
    <dbReference type="NCBI Taxonomy" id="1513592"/>
    <lineage>
        <taxon>Bacteria</taxon>
        <taxon>Pseudomonadati</taxon>
        <taxon>Pseudomonadota</taxon>
        <taxon>Gammaproteobacteria</taxon>
        <taxon>Alteromonadales</taxon>
        <taxon>Colwelliaceae</taxon>
        <taxon>Colwellia</taxon>
    </lineage>
</organism>